<comment type="caution">
    <text evidence="1">The sequence shown here is derived from an EMBL/GenBank/DDBJ whole genome shotgun (WGS) entry which is preliminary data.</text>
</comment>
<dbReference type="Proteomes" id="UP000269221">
    <property type="component" value="Unassembled WGS sequence"/>
</dbReference>
<evidence type="ECO:0000313" key="2">
    <source>
        <dbReference type="Proteomes" id="UP000269221"/>
    </source>
</evidence>
<dbReference type="STRING" id="333673.A0A3M0KJ26"/>
<protein>
    <submittedName>
        <fullName evidence="1">Uncharacterized protein</fullName>
    </submittedName>
</protein>
<accession>A0A3M0KJ26</accession>
<name>A0A3M0KJ26_HIRRU</name>
<keyword evidence="2" id="KW-1185">Reference proteome</keyword>
<organism evidence="1 2">
    <name type="scientific">Hirundo rustica rustica</name>
    <dbReference type="NCBI Taxonomy" id="333673"/>
    <lineage>
        <taxon>Eukaryota</taxon>
        <taxon>Metazoa</taxon>
        <taxon>Chordata</taxon>
        <taxon>Craniata</taxon>
        <taxon>Vertebrata</taxon>
        <taxon>Euteleostomi</taxon>
        <taxon>Archelosauria</taxon>
        <taxon>Archosauria</taxon>
        <taxon>Dinosauria</taxon>
        <taxon>Saurischia</taxon>
        <taxon>Theropoda</taxon>
        <taxon>Coelurosauria</taxon>
        <taxon>Aves</taxon>
        <taxon>Neognathae</taxon>
        <taxon>Neoaves</taxon>
        <taxon>Telluraves</taxon>
        <taxon>Australaves</taxon>
        <taxon>Passeriformes</taxon>
        <taxon>Sylvioidea</taxon>
        <taxon>Hirundinidae</taxon>
        <taxon>Hirundo</taxon>
    </lineage>
</organism>
<dbReference type="OrthoDB" id="276744at2759"/>
<dbReference type="EMBL" id="QRBI01000106">
    <property type="protein sequence ID" value="RMC13249.1"/>
    <property type="molecule type" value="Genomic_DNA"/>
</dbReference>
<sequence>MGRKENQPWQGLKQMMGRASGMGLHPLNRAPLCLALMRTHLECCVHFWAPHDKTDIAEQKRVQRRAAKLVNSLECKSYEEWLREPELFSLEEGRLRGDLITLYNGLKGDCSWVEVSLFSQATSNGTINIISNSPTGKRD</sequence>
<evidence type="ECO:0000313" key="1">
    <source>
        <dbReference type="EMBL" id="RMC13249.1"/>
    </source>
</evidence>
<gene>
    <name evidence="1" type="ORF">DUI87_10783</name>
</gene>
<proteinExistence type="predicted"/>
<dbReference type="AlphaFoldDB" id="A0A3M0KJ26"/>
<reference evidence="1 2" key="1">
    <citation type="submission" date="2018-07" db="EMBL/GenBank/DDBJ databases">
        <title>A high quality draft genome assembly of the barn swallow (H. rustica rustica).</title>
        <authorList>
            <person name="Formenti G."/>
            <person name="Chiara M."/>
            <person name="Poveda L."/>
            <person name="Francoijs K.-J."/>
            <person name="Bonisoli-Alquati A."/>
            <person name="Canova L."/>
            <person name="Gianfranceschi L."/>
            <person name="Horner D.S."/>
            <person name="Saino N."/>
        </authorList>
    </citation>
    <scope>NUCLEOTIDE SEQUENCE [LARGE SCALE GENOMIC DNA]</scope>
    <source>
        <strain evidence="1">Chelidonia</strain>
        <tissue evidence="1">Blood</tissue>
    </source>
</reference>